<dbReference type="Pfam" id="PF12770">
    <property type="entry name" value="CHAT"/>
    <property type="match status" value="1"/>
</dbReference>
<dbReference type="Gene3D" id="2.120.10.30">
    <property type="entry name" value="TolB, C-terminal domain"/>
    <property type="match status" value="1"/>
</dbReference>
<dbReference type="STRING" id="1715989.NITINOP_0595"/>
<evidence type="ECO:0000313" key="4">
    <source>
        <dbReference type="EMBL" id="CUQ65570.1"/>
    </source>
</evidence>
<keyword evidence="5" id="KW-1185">Reference proteome</keyword>
<feature type="signal peptide" evidence="2">
    <location>
        <begin position="1"/>
        <end position="25"/>
    </location>
</feature>
<gene>
    <name evidence="4" type="ORF">NITINOP_0595</name>
</gene>
<feature type="chain" id="PRO_5006623565" description="CHAT domain-containing protein" evidence="2">
    <location>
        <begin position="26"/>
        <end position="2601"/>
    </location>
</feature>
<proteinExistence type="predicted"/>
<dbReference type="Gene3D" id="1.25.40.10">
    <property type="entry name" value="Tetratricopeptide repeat domain"/>
    <property type="match status" value="7"/>
</dbReference>
<evidence type="ECO:0000256" key="1">
    <source>
        <dbReference type="PROSITE-ProRule" id="PRU00339"/>
    </source>
</evidence>
<dbReference type="Pfam" id="PF13432">
    <property type="entry name" value="TPR_16"/>
    <property type="match status" value="2"/>
</dbReference>
<sequence length="2601" mass="290052">MNPAAKRIWLWALLTPALAASPIQAAGGDGNPERLTSHPALEYAGSPSADGRFLAFVSEQNGNADIWLKSLTAGISSLPRPLTTHPGKDTAPALNENGSSLLYVSYRSDPRGDIYLLDVPTGKETRLTDERHGDLAPAWGGDKAIYFLREQENSGDRSLVRLSLRTGAIEPIIERVTSYAVGPNGTIVHSDGRRLWVRLPSSSSAPRPLTSGDVVDTSPAFVDDTTVVFTRYQDDTNGDGVIDADDESSIYLASWDKATGARTSLYRLTPGQEFHAYPAASGSYVYYSDLKRKDIYRLNLKEFFAIYADLARARESAAILLDRGETETALLILTNISANLALQLPAAERASFDLALVELLRDARRYGAAKGLLARSATAEPNVSGNHIGPIARVTLSVVRIEERAALMSPRELTRAVEETSKELSALARQSGQDDTLRGTVFLEIGRLRLLTEDPLSALDALTQVDSVANDELRARALFTRASLYRRLGERDKLLHVLLDVIASFGDRSFWGRRAAAQAVAIADDQEDFRKAIASLTTLAEAHRTLPYLAASALLRAADRAYEQGEVLRAVELLDRVIREFPEQTAPVADAYRKKGMILTSAQRFDEAAHAYEALVNLTGHSQEELERAKTLMVLQLVRSALRKRELGEVRIAAKDLRQLVETYPDSVEAHRGYIETKVMLKEWDEVRQFYESLVKQAPDNPTSRYGLGLVLSYAPQPNFNLVIKTIQEAIRLNPKISYFHQTLGWAHEQTERLGTRHALEQAEAEYRLALELNDGFLFPEVENNLLLNLGNIYMKLGNFTEAYRHYARRKGGGVADRDRMRELLYHKNYGEACFKTGRTEESTVQYERALALVPDDQPQLRAELLERRGLSQQEAGLHAQAVESFSEALAINNRLGLTDNLARLSRNVGVNLYNLGATVSDGSRVPLKRALKSLLESLETVDRFGVTQKVAGPGLIQIQVGLGGNAGGAAAGFDRRGEEKLLFSFIARAYEDLSEPQPAKEYYEKKLALIQPAGDSPQAVAARAEEAVVLNRLAVLSHALGQTDESIRYLERSLARTRELGLDYGTTVNLYNLSRLAAERRMAGEAITPNLIDILTEGVQALLRDSQPDRLTLLLLSNVAFVLAAMDEGTVPAGQPLELVAQTIHHVARARQDAVTFLKRALDLIEQHKVLSGEEADRLKLILALNLWDLATQAGHAPTVEKLDGLITALAAQRPSPFAWLPLFLKAERTADLNQRTALLTEAAGTLLRDPSHLFSTGGPDTLPLLDGLASLTTEALINGGRIETAFELGEQLAMRKTAMLLAKRFGVDFLLSHIGDYETEFRTIVEQMQAAASEGQTQELNRLNEQFRELTFALYEDYPWAVSYLHEYEPAPHVLSDVLRPDTPYLKVTPGAHGLHVLLHSGETVRHVHLPRSSNQPPSFDAVVSLLEKASAIYLSLPTHLRNVILPWLPKHATLVEVASVYDVVNAYRLRTLFASRVAIAGDVPFTMKEREPDNTFVRLTGDRTHDRPLLENRHIVVTTGPYHDNGFVIGSDRGVRELVPITTLAGRHRHTAILMNHRVDPDTMRLILAPALIRAGFPHILATSGMAAGDRSVAADKWTPDHTQAFVISYLQSVQSQRVDRAAAAAPREVTNQKATHPSFRLYGYIGMTQEEKASFAESEYQRAVSDAVTAYQAKQMEIALRRAEDALSILPLTKAGHDFPKLTELAVEAAFKIGNYRAAVTHQSRLVEQLTTTGDQGTLAEARYRLGILYSRLEEFQPALVHLEAAINEWRTRDELDRLAEGVATLGVVKENMGAYPEALDAFGQSFELYQELGEPLDVAAQHRRIGRIHYLRLGRYERARHHFAAALEQYRKQGARRLEAETLYEIGLTYDKIGLYEEADRQYLEGRAIGTELQDSALLATGSLYLANTAWYRGQYQAAFDHLEAATKEAERAQDPRLPIMIANTRALLYWTLHDLDKALVYAEQAVSLAERAEIKEEIASSHNNLGLMLRERGKLDMALDHFERARQIDEQQQSRWGLGYDHRNIGIALMKLGRLADARAHFESAERHSAAINNIDNWVKALLELGNVHRETQDYDTALDYYRRAYDLSKRYHMKDVLWRAAAGQGSVFRLSGKKTEAVEPYREAVEIVESMRATLTVEEFRNSFQTKTQDLYRDLVILLIELGRTDESFNYLERSRSRSFIDLLANQKLNFKTQADQHLLDLVVDLQTKLDALSKEQASFEQPPVDLVTRVRQAKTAYEEALVRLKRASPELSTFVAVDPLTIEQAQKLLEPGVGLLSYKVTDDHVYLWLITASGTRFYRTPTAAGEIDRLVRTYRARVQKMESVSEELSRLSHLLIEPAAQDSEGLRYLGIIPDGPLHFLSFAALPLNTGSLIDAYPIFYSPSASVLKFTFAKRKDTKHAKILAIGNPDLGNYNYQLPMAELEARSIRWEFPNLDILTGATATKEWLITNVSRYGVIHLATHGEFDDVNPLLSSLWLASPNPNNRRLTVREVFGLTLNADLVTLSACQTGLGRLEAGELIGLNRAFMYAGTHTLVSALWRVDDLATSLLMKHFYRNYARLDKAMSLRQAQLLIKKDFPHPAYWSGLVLVGDYR</sequence>
<dbReference type="SMART" id="SM00028">
    <property type="entry name" value="TPR"/>
    <property type="match status" value="18"/>
</dbReference>
<organism evidence="4 5">
    <name type="scientific">Candidatus Nitrospira inopinata</name>
    <dbReference type="NCBI Taxonomy" id="1715989"/>
    <lineage>
        <taxon>Bacteria</taxon>
        <taxon>Pseudomonadati</taxon>
        <taxon>Nitrospirota</taxon>
        <taxon>Nitrospiria</taxon>
        <taxon>Nitrospirales</taxon>
        <taxon>Nitrospiraceae</taxon>
        <taxon>Nitrospira</taxon>
    </lineage>
</organism>
<dbReference type="SUPFAM" id="SSF48452">
    <property type="entry name" value="TPR-like"/>
    <property type="match status" value="6"/>
</dbReference>
<dbReference type="Pfam" id="PF07676">
    <property type="entry name" value="PD40"/>
    <property type="match status" value="2"/>
</dbReference>
<dbReference type="PROSITE" id="PS50293">
    <property type="entry name" value="TPR_REGION"/>
    <property type="match status" value="1"/>
</dbReference>
<dbReference type="InterPro" id="IPR024983">
    <property type="entry name" value="CHAT_dom"/>
</dbReference>
<evidence type="ECO:0000313" key="5">
    <source>
        <dbReference type="Proteomes" id="UP000066284"/>
    </source>
</evidence>
<dbReference type="PANTHER" id="PTHR10098:SF108">
    <property type="entry name" value="TETRATRICOPEPTIDE REPEAT PROTEIN 28"/>
    <property type="match status" value="1"/>
</dbReference>
<evidence type="ECO:0000256" key="2">
    <source>
        <dbReference type="SAM" id="SignalP"/>
    </source>
</evidence>
<dbReference type="Pfam" id="PF13374">
    <property type="entry name" value="TPR_10"/>
    <property type="match status" value="1"/>
</dbReference>
<dbReference type="InterPro" id="IPR011659">
    <property type="entry name" value="WD40"/>
</dbReference>
<dbReference type="Pfam" id="PF13424">
    <property type="entry name" value="TPR_12"/>
    <property type="match status" value="2"/>
</dbReference>
<dbReference type="RefSeq" id="WP_062483032.1">
    <property type="nucleotide sequence ID" value="NZ_LN885086.1"/>
</dbReference>
<protein>
    <recommendedName>
        <fullName evidence="3">CHAT domain-containing protein</fullName>
    </recommendedName>
</protein>
<feature type="repeat" description="TPR" evidence="1">
    <location>
        <begin position="2065"/>
        <end position="2098"/>
    </location>
</feature>
<dbReference type="Proteomes" id="UP000066284">
    <property type="component" value="Chromosome 1"/>
</dbReference>
<reference evidence="5" key="1">
    <citation type="submission" date="2015-09" db="EMBL/GenBank/DDBJ databases">
        <authorList>
            <person name="Daims H."/>
        </authorList>
    </citation>
    <scope>NUCLEOTIDE SEQUENCE [LARGE SCALE GENOMIC DNA]</scope>
</reference>
<dbReference type="Pfam" id="PF13176">
    <property type="entry name" value="TPR_7"/>
    <property type="match status" value="1"/>
</dbReference>
<dbReference type="InterPro" id="IPR011042">
    <property type="entry name" value="6-blade_b-propeller_TolB-like"/>
</dbReference>
<dbReference type="PROSITE" id="PS50005">
    <property type="entry name" value="TPR"/>
    <property type="match status" value="2"/>
</dbReference>
<dbReference type="SUPFAM" id="SSF69304">
    <property type="entry name" value="Tricorn protease N-terminal domain"/>
    <property type="match status" value="1"/>
</dbReference>
<name>A0A0S4KVA3_9BACT</name>
<accession>A0A0S4KVA3</accession>
<dbReference type="EMBL" id="LN885086">
    <property type="protein sequence ID" value="CUQ65570.1"/>
    <property type="molecule type" value="Genomic_DNA"/>
</dbReference>
<dbReference type="PANTHER" id="PTHR10098">
    <property type="entry name" value="RAPSYN-RELATED"/>
    <property type="match status" value="1"/>
</dbReference>
<dbReference type="InterPro" id="IPR011990">
    <property type="entry name" value="TPR-like_helical_dom_sf"/>
</dbReference>
<keyword evidence="2" id="KW-0732">Signal</keyword>
<evidence type="ECO:0000259" key="3">
    <source>
        <dbReference type="Pfam" id="PF12770"/>
    </source>
</evidence>
<keyword evidence="1" id="KW-0802">TPR repeat</keyword>
<dbReference type="InterPro" id="IPR019734">
    <property type="entry name" value="TPR_rpt"/>
</dbReference>
<feature type="repeat" description="TPR" evidence="1">
    <location>
        <begin position="1985"/>
        <end position="2018"/>
    </location>
</feature>
<dbReference type="KEGG" id="nio:NITINOP_0595"/>
<feature type="domain" description="CHAT" evidence="3">
    <location>
        <begin position="2335"/>
        <end position="2599"/>
    </location>
</feature>